<keyword evidence="4" id="KW-1185">Reference proteome</keyword>
<evidence type="ECO:0000256" key="2">
    <source>
        <dbReference type="SAM" id="Phobius"/>
    </source>
</evidence>
<sequence>MTARSVLRRLHGRTAPGAPRWAVRTAYAVTLTTLPSCVWRIAAVCCGAPLMRLPATPQQGHGPVLVTGTWYIYAICLVSEALAYLAVGLVADWGEVWPRWIPRLGGRRVPVPAAVVPAALGATVLTLFTWYTFLMFALGRMINGARGSFLHLDGWQTVAFVAAYGPLLAWGPLLGLLTVHYHRRRRPATRRTVSPAALPTRRAVPAPPR</sequence>
<keyword evidence="2" id="KW-1133">Transmembrane helix</keyword>
<evidence type="ECO:0008006" key="5">
    <source>
        <dbReference type="Google" id="ProtNLM"/>
    </source>
</evidence>
<protein>
    <recommendedName>
        <fullName evidence="5">DUF3995 domain-containing protein</fullName>
    </recommendedName>
</protein>
<reference evidence="3 4" key="1">
    <citation type="journal article" date="2019" name="Int. J. Syst. Evol. Microbiol.">
        <title>The Global Catalogue of Microorganisms (GCM) 10K type strain sequencing project: providing services to taxonomists for standard genome sequencing and annotation.</title>
        <authorList>
            <consortium name="The Broad Institute Genomics Platform"/>
            <consortium name="The Broad Institute Genome Sequencing Center for Infectious Disease"/>
            <person name="Wu L."/>
            <person name="Ma J."/>
        </authorList>
    </citation>
    <scope>NUCLEOTIDE SEQUENCE [LARGE SCALE GENOMIC DNA]</scope>
    <source>
        <strain evidence="3 4">JCM 13004</strain>
    </source>
</reference>
<evidence type="ECO:0000313" key="4">
    <source>
        <dbReference type="Proteomes" id="UP001500037"/>
    </source>
</evidence>
<evidence type="ECO:0000313" key="3">
    <source>
        <dbReference type="EMBL" id="GAA1216571.1"/>
    </source>
</evidence>
<feature type="region of interest" description="Disordered" evidence="1">
    <location>
        <begin position="188"/>
        <end position="209"/>
    </location>
</feature>
<keyword evidence="2" id="KW-0472">Membrane</keyword>
<feature type="transmembrane region" description="Helical" evidence="2">
    <location>
        <begin position="158"/>
        <end position="181"/>
    </location>
</feature>
<dbReference type="EMBL" id="BAAALF010000003">
    <property type="protein sequence ID" value="GAA1216571.1"/>
    <property type="molecule type" value="Genomic_DNA"/>
</dbReference>
<proteinExistence type="predicted"/>
<comment type="caution">
    <text evidence="3">The sequence shown here is derived from an EMBL/GenBank/DDBJ whole genome shotgun (WGS) entry which is preliminary data.</text>
</comment>
<organism evidence="3 4">
    <name type="scientific">Kitasatospora nipponensis</name>
    <dbReference type="NCBI Taxonomy" id="258049"/>
    <lineage>
        <taxon>Bacteria</taxon>
        <taxon>Bacillati</taxon>
        <taxon>Actinomycetota</taxon>
        <taxon>Actinomycetes</taxon>
        <taxon>Kitasatosporales</taxon>
        <taxon>Streptomycetaceae</taxon>
        <taxon>Kitasatospora</taxon>
    </lineage>
</organism>
<keyword evidence="2" id="KW-0812">Transmembrane</keyword>
<accession>A0ABN1VNG6</accession>
<gene>
    <name evidence="3" type="ORF">GCM10009665_03050</name>
</gene>
<dbReference type="Proteomes" id="UP001500037">
    <property type="component" value="Unassembled WGS sequence"/>
</dbReference>
<feature type="transmembrane region" description="Helical" evidence="2">
    <location>
        <begin position="111"/>
        <end position="138"/>
    </location>
</feature>
<dbReference type="RefSeq" id="WP_344438066.1">
    <property type="nucleotide sequence ID" value="NZ_BAAALF010000003.1"/>
</dbReference>
<feature type="transmembrane region" description="Helical" evidence="2">
    <location>
        <begin position="70"/>
        <end position="91"/>
    </location>
</feature>
<evidence type="ECO:0000256" key="1">
    <source>
        <dbReference type="SAM" id="MobiDB-lite"/>
    </source>
</evidence>
<name>A0ABN1VNG6_9ACTN</name>
<feature type="transmembrane region" description="Helical" evidence="2">
    <location>
        <begin position="21"/>
        <end position="50"/>
    </location>
</feature>